<evidence type="ECO:0000256" key="13">
    <source>
        <dbReference type="ARBA" id="ARBA00034525"/>
    </source>
</evidence>
<keyword evidence="8" id="KW-0223">Dioxygenase</keyword>
<dbReference type="GO" id="GO:0010468">
    <property type="term" value="P:regulation of gene expression"/>
    <property type="evidence" value="ECO:0007669"/>
    <property type="project" value="TreeGrafter"/>
</dbReference>
<feature type="compositionally biased region" description="Pro residues" evidence="16">
    <location>
        <begin position="858"/>
        <end position="871"/>
    </location>
</feature>
<dbReference type="PROSITE" id="PS51184">
    <property type="entry name" value="JMJC"/>
    <property type="match status" value="1"/>
</dbReference>
<dbReference type="PROSITE" id="PS50005">
    <property type="entry name" value="TPR"/>
    <property type="match status" value="1"/>
</dbReference>
<keyword evidence="9" id="KW-0560">Oxidoreductase</keyword>
<dbReference type="Pfam" id="PF21326">
    <property type="entry name" value="KDM6_GATAL"/>
    <property type="match status" value="1"/>
</dbReference>
<sequence length="1340" mass="148396">MQSCRVSLAVAACAAARSLGATGDEEKKMAAGKASETEEDFPRLTAQERDRLAGIDSSLFGFLRLHEDGARTKALLLKAVRCYESLILKAEGKVDPELFCQLGHFNLLLEDYPKALSAYQRYHSLQSDYWKNAAFLYGLGMVYFHYSAFQWGIKVFQEVLYVDPSFSRAKEIHLRLGLMFKVNTDYDSSLKHFQLALIDSNHCTLSKAEIQFHIAHLYEIQKRYRAAKEAYESLLQTENLPTQVKAATLQQLGWMHHTVEQLGDRANKDSYAIQCLQKSLEADPNSGQSWYFLGRVLYQQQNQPMDALQAYICAVQLDHSHAAAWMDLGTLYESCYQPQDAIKCYINATRSKSCSNIAAITTRIKYLQAQLCNLHHTSLPSKSKMLPNIEEAWSLPIPAELTSRQGVQITAQQVSKPHPSAGGLLMEAHGSGQSLPPHVSPLRQDDGQSNPAKRKRTSSPAQCFAEWGNNLAEQQTPNWQLSPQKLQLLEQMRANRASLKPVQLQMLEQLEAQLSAMQLDQQQMGQNAAGNMQAPLSNGPTSAPSLAHSRRPVLRPLCASQLLVNGPLAPSPQPPSVVNNHTQRPGTNGDVPYLHSNVLPHNCTSLGDGCKSQHLSTTQGLQKGPGSHWTGLNGERTHSSSSWADGGPHNQVGHSTSTPSNSSESAGSHLSSPPHSLASLSTTSVHTATSGIPLTKESEHAQGSCATVANHCSPKYTTGSPDTYSSGNPQVCAPVMGKESLTASSRLNHVHLGAKSADSSPYSALSATSSSPHTNEPTGNFTKPDSVHGSAQGACSEDSQSPLKAEPPEACLKAGPLLRSVHSSSTVSIYPTSSDILKACRNLGKNGLSSSSILLDKCPPPRLPLPPSPPLPKDKLNPPTPSIYLENKRDAFFPPLHQFCINPSNPVTVIRGLAGALKLDLGLFSTKTLVEANPEHLVEVRTQLCQPADENWDPSGTRKQWRCESNRSLTTIAKYAQYQATSFQESLREENEKKGQKELSESEMSTSENVKRRRKGPFKQIKFGTNIDVSDEKKWKLQLQELSKLPAFARVVSAGNLLSHVGYTILGMNTVQLFMKVPGSRTPGHQENNNFCSVNINIGPGDCEWFAVPEPYWGVMSEFCEKNNVNFLMGSWWPNLEDMYEANVPVYRFIQRPGDLVWINTGTVHWVQAIGWCNNISWNVGPLTAHQYKLAVERYEWNKLQTVKSAVPMVHLSWNMARNIKVSDHKLFEMIKFCLLRTLKQCQKVKEVLIAAGKETIWHRRSRDEPARYCTICEVEVFNLLFVTSESYSRKTFVVHCQDCARKGSNDLDGFVVLEQYRMEDLMQVYDQFSLAPPLHSSSS</sequence>
<keyword evidence="15" id="KW-0802">TPR repeat</keyword>
<evidence type="ECO:0000256" key="11">
    <source>
        <dbReference type="ARBA" id="ARBA00023242"/>
    </source>
</evidence>
<dbReference type="EC" id="1.14.11.68" evidence="13"/>
<comment type="similarity">
    <text evidence="12">Belongs to the UTX family.</text>
</comment>
<comment type="subcellular location">
    <subcellularLocation>
        <location evidence="3">Nucleus</location>
    </subcellularLocation>
</comment>
<keyword evidence="7" id="KW-0156">Chromatin regulator</keyword>
<dbReference type="SMART" id="SM00028">
    <property type="entry name" value="TPR"/>
    <property type="match status" value="7"/>
</dbReference>
<feature type="region of interest" description="Disordered" evidence="16">
    <location>
        <begin position="565"/>
        <end position="594"/>
    </location>
</feature>
<evidence type="ECO:0000256" key="14">
    <source>
        <dbReference type="ARBA" id="ARBA00048695"/>
    </source>
</evidence>
<dbReference type="Gene3D" id="1.20.58.1370">
    <property type="match status" value="1"/>
</dbReference>
<feature type="region of interest" description="Disordered" evidence="16">
    <location>
        <begin position="856"/>
        <end position="877"/>
    </location>
</feature>
<dbReference type="GO" id="GO:0031490">
    <property type="term" value="F:chromatin DNA binding"/>
    <property type="evidence" value="ECO:0007669"/>
    <property type="project" value="TreeGrafter"/>
</dbReference>
<keyword evidence="5" id="KW-0479">Metal-binding</keyword>
<feature type="compositionally biased region" description="Basic and acidic residues" evidence="16">
    <location>
        <begin position="986"/>
        <end position="1000"/>
    </location>
</feature>
<evidence type="ECO:0000256" key="7">
    <source>
        <dbReference type="ARBA" id="ARBA00022853"/>
    </source>
</evidence>
<organism evidence="18 19">
    <name type="scientific">Ictalurus punctatus</name>
    <name type="common">Channel catfish</name>
    <name type="synonym">Silurus punctatus</name>
    <dbReference type="NCBI Taxonomy" id="7998"/>
    <lineage>
        <taxon>Eukaryota</taxon>
        <taxon>Metazoa</taxon>
        <taxon>Chordata</taxon>
        <taxon>Craniata</taxon>
        <taxon>Vertebrata</taxon>
        <taxon>Euteleostomi</taxon>
        <taxon>Actinopterygii</taxon>
        <taxon>Neopterygii</taxon>
        <taxon>Teleostei</taxon>
        <taxon>Ostariophysi</taxon>
        <taxon>Siluriformes</taxon>
        <taxon>Ictaluridae</taxon>
        <taxon>Ictalurus</taxon>
    </lineage>
</organism>
<evidence type="ECO:0000256" key="1">
    <source>
        <dbReference type="ARBA" id="ARBA00001954"/>
    </source>
</evidence>
<dbReference type="CTD" id="569207"/>
<dbReference type="SUPFAM" id="SSF51197">
    <property type="entry name" value="Clavaminate synthase-like"/>
    <property type="match status" value="1"/>
</dbReference>
<dbReference type="SMART" id="SM00558">
    <property type="entry name" value="JmjC"/>
    <property type="match status" value="1"/>
</dbReference>
<keyword evidence="4" id="KW-0597">Phosphoprotein</keyword>
<dbReference type="Gene3D" id="2.10.110.20">
    <property type="match status" value="1"/>
</dbReference>
<evidence type="ECO:0000313" key="18">
    <source>
        <dbReference type="Proteomes" id="UP000221080"/>
    </source>
</evidence>
<evidence type="ECO:0000256" key="10">
    <source>
        <dbReference type="ARBA" id="ARBA00023004"/>
    </source>
</evidence>
<evidence type="ECO:0000256" key="6">
    <source>
        <dbReference type="ARBA" id="ARBA00022833"/>
    </source>
</evidence>
<comment type="catalytic activity">
    <reaction evidence="14">
        <text>N(6),N(6),N(6)-trimethyl-L-lysyl(27)-[histone H3] + 2 2-oxoglutarate + 2 O2 = N(6)-methyl-L-lysyl(27)-[histone H3] + 2 formaldehyde + 2 succinate + 2 CO2</text>
        <dbReference type="Rhea" id="RHEA:60224"/>
        <dbReference type="Rhea" id="RHEA-COMP:15535"/>
        <dbReference type="Rhea" id="RHEA-COMP:15544"/>
        <dbReference type="ChEBI" id="CHEBI:15379"/>
        <dbReference type="ChEBI" id="CHEBI:16526"/>
        <dbReference type="ChEBI" id="CHEBI:16810"/>
        <dbReference type="ChEBI" id="CHEBI:16842"/>
        <dbReference type="ChEBI" id="CHEBI:30031"/>
        <dbReference type="ChEBI" id="CHEBI:61929"/>
        <dbReference type="ChEBI" id="CHEBI:61961"/>
        <dbReference type="EC" id="1.14.11.68"/>
    </reaction>
</comment>
<feature type="region of interest" description="Disordered" evidence="16">
    <location>
        <begin position="986"/>
        <end position="1015"/>
    </location>
</feature>
<dbReference type="InterPro" id="IPR011990">
    <property type="entry name" value="TPR-like_helical_dom_sf"/>
</dbReference>
<dbReference type="GO" id="GO:0007507">
    <property type="term" value="P:heart development"/>
    <property type="evidence" value="ECO:0007669"/>
    <property type="project" value="TreeGrafter"/>
</dbReference>
<keyword evidence="18" id="KW-1185">Reference proteome</keyword>
<feature type="compositionally biased region" description="Polar residues" evidence="16">
    <location>
        <begin position="576"/>
        <end position="586"/>
    </location>
</feature>
<dbReference type="Gene3D" id="2.60.120.650">
    <property type="entry name" value="Cupin"/>
    <property type="match status" value="1"/>
</dbReference>
<evidence type="ECO:0000256" key="9">
    <source>
        <dbReference type="ARBA" id="ARBA00023002"/>
    </source>
</evidence>
<reference evidence="18" key="1">
    <citation type="journal article" date="2016" name="Nat. Commun.">
        <title>The channel catfish genome sequence provides insights into the evolution of scale formation in teleosts.</title>
        <authorList>
            <person name="Liu Z."/>
            <person name="Liu S."/>
            <person name="Yao J."/>
            <person name="Bao L."/>
            <person name="Zhang J."/>
            <person name="Li Y."/>
            <person name="Jiang C."/>
            <person name="Sun L."/>
            <person name="Wang R."/>
            <person name="Zhang Y."/>
            <person name="Zhou T."/>
            <person name="Zeng Q."/>
            <person name="Fu Q."/>
            <person name="Gao S."/>
            <person name="Li N."/>
            <person name="Koren S."/>
            <person name="Jiang Y."/>
            <person name="Zimin A."/>
            <person name="Xu P."/>
            <person name="Phillippy A.M."/>
            <person name="Geng X."/>
            <person name="Song L."/>
            <person name="Sun F."/>
            <person name="Li C."/>
            <person name="Wang X."/>
            <person name="Chen A."/>
            <person name="Jin Y."/>
            <person name="Yuan Z."/>
            <person name="Yang Y."/>
            <person name="Tan S."/>
            <person name="Peatman E."/>
            <person name="Lu J."/>
            <person name="Qin Z."/>
            <person name="Dunham R."/>
            <person name="Li Z."/>
            <person name="Sonstegard T."/>
            <person name="Feng J."/>
            <person name="Danzmann R.G."/>
            <person name="Schroeder S."/>
            <person name="Scheffler B."/>
            <person name="Duke M.V."/>
            <person name="Ballard L."/>
            <person name="Kucuktas H."/>
            <person name="Kaltenboeck L."/>
            <person name="Liu H."/>
            <person name="Armbruster J."/>
            <person name="Xie Y."/>
            <person name="Kirby M.L."/>
            <person name="Tian Y."/>
            <person name="Flanagan M.E."/>
            <person name="Mu W."/>
            <person name="Waldbieser G.C."/>
        </authorList>
    </citation>
    <scope>NUCLEOTIDE SEQUENCE [LARGE SCALE GENOMIC DNA]</scope>
    <source>
        <strain evidence="18">SDA103</strain>
    </source>
</reference>
<dbReference type="Pfam" id="PF21322">
    <property type="entry name" value="KDM6_C-hel"/>
    <property type="match status" value="1"/>
</dbReference>
<feature type="compositionally biased region" description="Low complexity" evidence="16">
    <location>
        <begin position="759"/>
        <end position="772"/>
    </location>
</feature>
<dbReference type="PANTHER" id="PTHR14017">
    <property type="entry name" value="LYSINE-SPECIFIC DEMETHYLASE"/>
    <property type="match status" value="1"/>
</dbReference>
<dbReference type="FunFam" id="1.25.40.10:FF:000011">
    <property type="entry name" value="lysine-specific demethylase 6A isoform X3"/>
    <property type="match status" value="1"/>
</dbReference>
<feature type="region of interest" description="Disordered" evidence="16">
    <location>
        <begin position="754"/>
        <end position="808"/>
    </location>
</feature>
<gene>
    <name evidence="19" type="primary">kdm6al</name>
</gene>
<dbReference type="Gene3D" id="1.25.40.10">
    <property type="entry name" value="Tetratricopeptide repeat domain"/>
    <property type="match status" value="2"/>
</dbReference>
<dbReference type="GO" id="GO:0044666">
    <property type="term" value="C:MLL3/4 complex"/>
    <property type="evidence" value="ECO:0007669"/>
    <property type="project" value="TreeGrafter"/>
</dbReference>
<dbReference type="FunFam" id="2.10.110.20:FF:000001">
    <property type="entry name" value="lysine-specific demethylase 6A isoform X2"/>
    <property type="match status" value="1"/>
</dbReference>
<dbReference type="InterPro" id="IPR048560">
    <property type="entry name" value="KDM6A_B-like_GATAL"/>
</dbReference>
<dbReference type="InterPro" id="IPR046941">
    <property type="entry name" value="KDM6_GATAL_sf"/>
</dbReference>
<dbReference type="InterPro" id="IPR003347">
    <property type="entry name" value="JmjC_dom"/>
</dbReference>
<evidence type="ECO:0000313" key="19">
    <source>
        <dbReference type="RefSeq" id="XP_053540611.1"/>
    </source>
</evidence>
<dbReference type="InterPro" id="IPR051630">
    <property type="entry name" value="Corepressor-Demethylase"/>
</dbReference>
<evidence type="ECO:0000256" key="16">
    <source>
        <dbReference type="SAM" id="MobiDB-lite"/>
    </source>
</evidence>
<dbReference type="GO" id="GO:0046872">
    <property type="term" value="F:metal ion binding"/>
    <property type="evidence" value="ECO:0007669"/>
    <property type="project" value="UniProtKB-KW"/>
</dbReference>
<keyword evidence="11" id="KW-0539">Nucleus</keyword>
<dbReference type="Proteomes" id="UP000221080">
    <property type="component" value="Chromosome 12"/>
</dbReference>
<evidence type="ECO:0000256" key="8">
    <source>
        <dbReference type="ARBA" id="ARBA00022964"/>
    </source>
</evidence>
<feature type="compositionally biased region" description="Polar residues" evidence="16">
    <location>
        <begin position="773"/>
        <end position="783"/>
    </location>
</feature>
<evidence type="ECO:0000256" key="12">
    <source>
        <dbReference type="ARBA" id="ARBA00034483"/>
    </source>
</evidence>
<dbReference type="FunFam" id="1.20.58.1370:FF:000001">
    <property type="entry name" value="lysine-specific demethylase 6A isoform X2"/>
    <property type="match status" value="1"/>
</dbReference>
<feature type="domain" description="JmjC" evidence="17">
    <location>
        <begin position="1034"/>
        <end position="1197"/>
    </location>
</feature>
<accession>A0A9F7RNY7</accession>
<evidence type="ECO:0000256" key="3">
    <source>
        <dbReference type="ARBA" id="ARBA00004123"/>
    </source>
</evidence>
<comment type="cofactor">
    <cofactor evidence="2">
        <name>L-ascorbate</name>
        <dbReference type="ChEBI" id="CHEBI:38290"/>
    </cofactor>
</comment>
<dbReference type="Pfam" id="PF02373">
    <property type="entry name" value="JmjC"/>
    <property type="match status" value="1"/>
</dbReference>
<dbReference type="SUPFAM" id="SSF48452">
    <property type="entry name" value="TPR-like"/>
    <property type="match status" value="1"/>
</dbReference>
<dbReference type="GO" id="GO:0071558">
    <property type="term" value="F:histone H3K27me2/H3K27me3 demethylase activity"/>
    <property type="evidence" value="ECO:0007669"/>
    <property type="project" value="UniProtKB-EC"/>
</dbReference>
<keyword evidence="10" id="KW-0408">Iron</keyword>
<dbReference type="GeneID" id="108272609"/>
<dbReference type="PANTHER" id="PTHR14017:SF9">
    <property type="entry name" value="LYSINE-SPECIFIC DEMETHYLASE 6A"/>
    <property type="match status" value="1"/>
</dbReference>
<evidence type="ECO:0000256" key="5">
    <source>
        <dbReference type="ARBA" id="ARBA00022723"/>
    </source>
</evidence>
<feature type="compositionally biased region" description="Low complexity" evidence="16">
    <location>
        <begin position="655"/>
        <end position="684"/>
    </location>
</feature>
<feature type="region of interest" description="Disordered" evidence="16">
    <location>
        <begin position="409"/>
        <end position="461"/>
    </location>
</feature>
<feature type="region of interest" description="Disordered" evidence="16">
    <location>
        <begin position="610"/>
        <end position="684"/>
    </location>
</feature>
<keyword evidence="6" id="KW-0862">Zinc</keyword>
<proteinExistence type="inferred from homology"/>
<dbReference type="GO" id="GO:0000978">
    <property type="term" value="F:RNA polymerase II cis-regulatory region sequence-specific DNA binding"/>
    <property type="evidence" value="ECO:0007669"/>
    <property type="project" value="TreeGrafter"/>
</dbReference>
<dbReference type="FunFam" id="2.60.120.650:FF:000002">
    <property type="entry name" value="lysine-specific demethylase 6A isoform X2"/>
    <property type="match status" value="1"/>
</dbReference>
<comment type="cofactor">
    <cofactor evidence="1">
        <name>Fe(2+)</name>
        <dbReference type="ChEBI" id="CHEBI:29033"/>
    </cofactor>
</comment>
<dbReference type="InterPro" id="IPR019734">
    <property type="entry name" value="TPR_rpt"/>
</dbReference>
<evidence type="ECO:0000259" key="17">
    <source>
        <dbReference type="PROSITE" id="PS51184"/>
    </source>
</evidence>
<protein>
    <recommendedName>
        <fullName evidence="13">[histone H3]-trimethyl-L-lysine(27) demethylase</fullName>
        <ecNumber evidence="13">1.14.11.68</ecNumber>
    </recommendedName>
</protein>
<dbReference type="RefSeq" id="XP_053540611.1">
    <property type="nucleotide sequence ID" value="XM_053684636.1"/>
</dbReference>
<reference evidence="19" key="2">
    <citation type="submission" date="2025-08" db="UniProtKB">
        <authorList>
            <consortium name="RefSeq"/>
        </authorList>
    </citation>
    <scope>IDENTIFICATION</scope>
    <source>
        <tissue evidence="19">Blood</tissue>
    </source>
</reference>
<evidence type="ECO:0000256" key="15">
    <source>
        <dbReference type="PROSITE-ProRule" id="PRU00339"/>
    </source>
</evidence>
<evidence type="ECO:0000256" key="4">
    <source>
        <dbReference type="ARBA" id="ARBA00022553"/>
    </source>
</evidence>
<dbReference type="InterPro" id="IPR048562">
    <property type="entry name" value="KDM6A_B-like_C-hel"/>
</dbReference>
<name>A0A9F7RNY7_ICTPU</name>
<evidence type="ECO:0000256" key="2">
    <source>
        <dbReference type="ARBA" id="ARBA00001961"/>
    </source>
</evidence>
<feature type="repeat" description="TPR" evidence="15">
    <location>
        <begin position="133"/>
        <end position="166"/>
    </location>
</feature>